<evidence type="ECO:0000256" key="2">
    <source>
        <dbReference type="ARBA" id="ARBA00012135"/>
    </source>
</evidence>
<proteinExistence type="predicted"/>
<keyword evidence="3 8" id="KW-0808">Transferase</keyword>
<protein>
    <recommendedName>
        <fullName evidence="2">hydroxymethylpyrimidine kinase</fullName>
        <ecNumber evidence="2">2.7.1.49</ecNumber>
    </recommendedName>
</protein>
<dbReference type="GO" id="GO:0005524">
    <property type="term" value="F:ATP binding"/>
    <property type="evidence" value="ECO:0007669"/>
    <property type="project" value="UniProtKB-KW"/>
</dbReference>
<organism evidence="8 9">
    <name type="scientific">Filimonas effusa</name>
    <dbReference type="NCBI Taxonomy" id="2508721"/>
    <lineage>
        <taxon>Bacteria</taxon>
        <taxon>Pseudomonadati</taxon>
        <taxon>Bacteroidota</taxon>
        <taxon>Chitinophagia</taxon>
        <taxon>Chitinophagales</taxon>
        <taxon>Chitinophagaceae</taxon>
        <taxon>Filimonas</taxon>
    </lineage>
</organism>
<dbReference type="SUPFAM" id="SSF53613">
    <property type="entry name" value="Ribokinase-like"/>
    <property type="match status" value="1"/>
</dbReference>
<dbReference type="GO" id="GO:0008972">
    <property type="term" value="F:phosphomethylpyrimidine kinase activity"/>
    <property type="evidence" value="ECO:0007669"/>
    <property type="project" value="InterPro"/>
</dbReference>
<reference evidence="8 9" key="1">
    <citation type="submission" date="2019-01" db="EMBL/GenBank/DDBJ databases">
        <title>Filimonas sp. strain TTM-71.</title>
        <authorList>
            <person name="Chen W.-M."/>
        </authorList>
    </citation>
    <scope>NUCLEOTIDE SEQUENCE [LARGE SCALE GENOMIC DNA]</scope>
    <source>
        <strain evidence="8 9">TTM-71</strain>
    </source>
</reference>
<accession>A0A4Q1DCP4</accession>
<gene>
    <name evidence="8" type="primary">thiD</name>
    <name evidence="8" type="ORF">ESB13_08030</name>
</gene>
<dbReference type="RefSeq" id="WP_129002485.1">
    <property type="nucleotide sequence ID" value="NZ_SDHZ01000001.1"/>
</dbReference>
<evidence type="ECO:0000256" key="4">
    <source>
        <dbReference type="ARBA" id="ARBA00022741"/>
    </source>
</evidence>
<dbReference type="GO" id="GO:0005829">
    <property type="term" value="C:cytosol"/>
    <property type="evidence" value="ECO:0007669"/>
    <property type="project" value="TreeGrafter"/>
</dbReference>
<dbReference type="PANTHER" id="PTHR20858">
    <property type="entry name" value="PHOSPHOMETHYLPYRIMIDINE KINASE"/>
    <property type="match status" value="1"/>
</dbReference>
<dbReference type="CDD" id="cd01169">
    <property type="entry name" value="HMPP_kinase"/>
    <property type="match status" value="1"/>
</dbReference>
<dbReference type="PANTHER" id="PTHR20858:SF17">
    <property type="entry name" value="HYDROXYMETHYLPYRIMIDINE_PHOSPHOMETHYLPYRIMIDINE KINASE THI20-RELATED"/>
    <property type="match status" value="1"/>
</dbReference>
<keyword evidence="4" id="KW-0547">Nucleotide-binding</keyword>
<evidence type="ECO:0000256" key="3">
    <source>
        <dbReference type="ARBA" id="ARBA00022679"/>
    </source>
</evidence>
<comment type="caution">
    <text evidence="8">The sequence shown here is derived from an EMBL/GenBank/DDBJ whole genome shotgun (WGS) entry which is preliminary data.</text>
</comment>
<dbReference type="OrthoDB" id="9810880at2"/>
<dbReference type="InterPro" id="IPR004399">
    <property type="entry name" value="HMP/HMP-P_kinase_dom"/>
</dbReference>
<name>A0A4Q1DCP4_9BACT</name>
<evidence type="ECO:0000256" key="1">
    <source>
        <dbReference type="ARBA" id="ARBA00004948"/>
    </source>
</evidence>
<feature type="domain" description="Pyridoxamine kinase/Phosphomethylpyrimidine kinase" evidence="7">
    <location>
        <begin position="14"/>
        <end position="258"/>
    </location>
</feature>
<dbReference type="InterPro" id="IPR029056">
    <property type="entry name" value="Ribokinase-like"/>
</dbReference>
<keyword evidence="5 8" id="KW-0418">Kinase</keyword>
<dbReference type="GO" id="GO:0008902">
    <property type="term" value="F:hydroxymethylpyrimidine kinase activity"/>
    <property type="evidence" value="ECO:0007669"/>
    <property type="project" value="UniProtKB-EC"/>
</dbReference>
<keyword evidence="6" id="KW-0067">ATP-binding</keyword>
<dbReference type="Proteomes" id="UP000290545">
    <property type="component" value="Unassembled WGS sequence"/>
</dbReference>
<evidence type="ECO:0000313" key="8">
    <source>
        <dbReference type="EMBL" id="RXK86738.1"/>
    </source>
</evidence>
<sequence>MKRYPTVLTIAGSDSGGGAGIQADIKTISALGAYATTAVTAVTAQNTLGVTDIHVIPASVVEAQIRTIMDDMPPAAIKTGMIAGKGQVFAIATALLSYPATPLIVDPVMSSSRGQSLAEEGIHESLQQCLFPMATLVTPNLKEAALLTGIAVTDLPSMQQAASRILAMGARAVLVKGGHLKNTAELYDVYRDAAGDEQVYRAARIDSLNLHGTGCTLSSAIAALLARGMALKDAIAEAKNYMNQAIAAGKDVVSGEGPGPLNHFFRPLPLQVFN</sequence>
<dbReference type="EMBL" id="SDHZ01000001">
    <property type="protein sequence ID" value="RXK86738.1"/>
    <property type="molecule type" value="Genomic_DNA"/>
</dbReference>
<keyword evidence="9" id="KW-1185">Reference proteome</keyword>
<dbReference type="FunFam" id="3.40.1190.20:FF:000003">
    <property type="entry name" value="Phosphomethylpyrimidine kinase ThiD"/>
    <property type="match status" value="1"/>
</dbReference>
<comment type="pathway">
    <text evidence="1">Cofactor biosynthesis; thiamine diphosphate biosynthesis.</text>
</comment>
<evidence type="ECO:0000259" key="7">
    <source>
        <dbReference type="Pfam" id="PF08543"/>
    </source>
</evidence>
<evidence type="ECO:0000256" key="5">
    <source>
        <dbReference type="ARBA" id="ARBA00022777"/>
    </source>
</evidence>
<dbReference type="GO" id="GO:0009228">
    <property type="term" value="P:thiamine biosynthetic process"/>
    <property type="evidence" value="ECO:0007669"/>
    <property type="project" value="InterPro"/>
</dbReference>
<evidence type="ECO:0000256" key="6">
    <source>
        <dbReference type="ARBA" id="ARBA00022840"/>
    </source>
</evidence>
<dbReference type="Gene3D" id="3.40.1190.20">
    <property type="match status" value="1"/>
</dbReference>
<dbReference type="Pfam" id="PF08543">
    <property type="entry name" value="Phos_pyr_kin"/>
    <property type="match status" value="1"/>
</dbReference>
<evidence type="ECO:0000313" key="9">
    <source>
        <dbReference type="Proteomes" id="UP000290545"/>
    </source>
</evidence>
<dbReference type="InterPro" id="IPR013749">
    <property type="entry name" value="PM/HMP-P_kinase-1"/>
</dbReference>
<dbReference type="NCBIfam" id="TIGR00097">
    <property type="entry name" value="HMP-P_kinase"/>
    <property type="match status" value="1"/>
</dbReference>
<dbReference type="AlphaFoldDB" id="A0A4Q1DCP4"/>
<dbReference type="EC" id="2.7.1.49" evidence="2"/>